<evidence type="ECO:0000256" key="4">
    <source>
        <dbReference type="ARBA" id="ARBA00023014"/>
    </source>
</evidence>
<dbReference type="NCBIfam" id="NF001614">
    <property type="entry name" value="PRK00402.1"/>
    <property type="match status" value="1"/>
</dbReference>
<dbReference type="InterPro" id="IPR050067">
    <property type="entry name" value="IPM_dehydratase_rel_enz"/>
</dbReference>
<dbReference type="GO" id="GO:0019761">
    <property type="term" value="P:glucosinolate biosynthetic process"/>
    <property type="evidence" value="ECO:0007669"/>
    <property type="project" value="EnsemblPlants"/>
</dbReference>
<dbReference type="PANTHER" id="PTHR43822:SF6">
    <property type="entry name" value="3-ISOPROPYLMALATE DEHYDRATASE"/>
    <property type="match status" value="1"/>
</dbReference>
<keyword evidence="2" id="KW-0479">Metal-binding</keyword>
<sequence>MAFSSSSFISYKKEHLGYFVFPSSFPCSFITNMKCKKTISKNIVSLVSPVKNKRNPSATGSSKTPMTTTEKILARASEKPEVKPGENAWVNVDVLMINDITCPGVSGIFKREFGSTAKVWDPEKIIVIPDHYIFTNDERAHRNVDTAREFCMEQDIKYFYDIQDRSNFRANSDYKGVCHVALAQEGHCRPGEVLLGTDSHTTSAGAFGQFATGVGNTDAAFILGTGKILLKVPPTMRFVIDGEMPNYLLAKDLILNIIGEISMSGATYKTMEFVGTTIETLTMEERMTLCNMVVEAGGKNGIVAADRTTYKYLEDKTSTPYEPVFSDEKARQPHSPDNRALARECNNVKIDRVYIGSCTGGKTGDFMAAAKVSLAAGKTVKVPTFLVPATQKVWMDIYTLEVPGSGGKTCSKIFEDAGCDPPASPSCAACMGGPKDTYGRINEPKVCVSTTNRNFPGRMGHKEGQVYLASPYTAAASALTGFVTDPRNFLQ</sequence>
<dbReference type="GO" id="GO:0003861">
    <property type="term" value="F:3-isopropylmalate dehydratase activity"/>
    <property type="evidence" value="ECO:0007669"/>
    <property type="project" value="UniProtKB-EC"/>
</dbReference>
<dbReference type="InterPro" id="IPR015931">
    <property type="entry name" value="Acnase/IPM_dHydase_lsu_aba_1/3"/>
</dbReference>
<dbReference type="GO" id="GO:0009098">
    <property type="term" value="P:L-leucine biosynthetic process"/>
    <property type="evidence" value="ECO:0007669"/>
    <property type="project" value="UniProtKB-UniPathway"/>
</dbReference>
<dbReference type="PANTHER" id="PTHR43822">
    <property type="entry name" value="HOMOACONITASE, MITOCHONDRIAL-RELATED"/>
    <property type="match status" value="1"/>
</dbReference>
<comment type="caution">
    <text evidence="7">The sequence shown here is derived from an EMBL/GenBank/DDBJ whole genome shotgun (WGS) entry which is preliminary data.</text>
</comment>
<feature type="domain" description="Aconitase/3-isopropylmalate dehydratase large subunit alpha/beta/alpha" evidence="6">
    <location>
        <begin position="340"/>
        <end position="481"/>
    </location>
</feature>
<dbReference type="PRINTS" id="PR00415">
    <property type="entry name" value="ACONITASE"/>
</dbReference>
<dbReference type="Proteomes" id="UP000265566">
    <property type="component" value="Chromosome 1"/>
</dbReference>
<dbReference type="UniPathway" id="UPA00048">
    <property type="reaction ID" value="UER00071"/>
</dbReference>
<dbReference type="EMBL" id="PSQE01000001">
    <property type="protein sequence ID" value="RHN80238.1"/>
    <property type="molecule type" value="Genomic_DNA"/>
</dbReference>
<dbReference type="GO" id="GO:0046872">
    <property type="term" value="F:metal ion binding"/>
    <property type="evidence" value="ECO:0007669"/>
    <property type="project" value="UniProtKB-KW"/>
</dbReference>
<dbReference type="CDD" id="cd01583">
    <property type="entry name" value="IPMI"/>
    <property type="match status" value="1"/>
</dbReference>
<dbReference type="InterPro" id="IPR033941">
    <property type="entry name" value="IPMI_cat"/>
</dbReference>
<evidence type="ECO:0000256" key="1">
    <source>
        <dbReference type="ARBA" id="ARBA00022485"/>
    </source>
</evidence>
<keyword evidence="3" id="KW-0408">Iron</keyword>
<dbReference type="AlphaFoldDB" id="A0A396JVJ4"/>
<keyword evidence="4" id="KW-0411">Iron-sulfur</keyword>
<keyword evidence="1" id="KW-0004">4Fe-4S</keyword>
<keyword evidence="5 7" id="KW-0456">Lyase</keyword>
<accession>A0A396JVJ4</accession>
<protein>
    <submittedName>
        <fullName evidence="7">Putative 3-isopropylmalate dehydratase</fullName>
        <ecNumber evidence="7">4.2.1.33</ecNumber>
    </submittedName>
</protein>
<dbReference type="InterPro" id="IPR001030">
    <property type="entry name" value="Acoase/IPM_deHydtase_lsu_aba"/>
</dbReference>
<dbReference type="EC" id="4.2.1.33" evidence="7"/>
<dbReference type="Gene3D" id="3.30.499.10">
    <property type="entry name" value="Aconitase, domain 3"/>
    <property type="match status" value="2"/>
</dbReference>
<dbReference type="GO" id="GO:0050486">
    <property type="term" value="F:intramolecular hydroxytransferase activity"/>
    <property type="evidence" value="ECO:0007669"/>
    <property type="project" value="EnsemblPlants"/>
</dbReference>
<gene>
    <name evidence="7" type="ORF">MtrunA17_Chr1g0186091</name>
</gene>
<evidence type="ECO:0000256" key="3">
    <source>
        <dbReference type="ARBA" id="ARBA00023004"/>
    </source>
</evidence>
<dbReference type="GO" id="GO:0051539">
    <property type="term" value="F:4 iron, 4 sulfur cluster binding"/>
    <property type="evidence" value="ECO:0007669"/>
    <property type="project" value="UniProtKB-KW"/>
</dbReference>
<dbReference type="Pfam" id="PF00330">
    <property type="entry name" value="Aconitase"/>
    <property type="match status" value="2"/>
</dbReference>
<proteinExistence type="predicted"/>
<dbReference type="SUPFAM" id="SSF53732">
    <property type="entry name" value="Aconitase iron-sulfur domain"/>
    <property type="match status" value="1"/>
</dbReference>
<evidence type="ECO:0000313" key="7">
    <source>
        <dbReference type="EMBL" id="RHN80238.1"/>
    </source>
</evidence>
<name>A0A396JVJ4_MEDTR</name>
<evidence type="ECO:0000259" key="6">
    <source>
        <dbReference type="Pfam" id="PF00330"/>
    </source>
</evidence>
<reference evidence="7" key="1">
    <citation type="journal article" date="2018" name="Nat. Plants">
        <title>Whole-genome landscape of Medicago truncatula symbiotic genes.</title>
        <authorList>
            <person name="Pecrix Y."/>
            <person name="Gamas P."/>
            <person name="Carrere S."/>
        </authorList>
    </citation>
    <scope>NUCLEOTIDE SEQUENCE</scope>
    <source>
        <tissue evidence="7">Leaves</tissue>
    </source>
</reference>
<feature type="domain" description="Aconitase/3-isopropylmalate dehydratase large subunit alpha/beta/alpha" evidence="6">
    <location>
        <begin position="71"/>
        <end position="323"/>
    </location>
</feature>
<evidence type="ECO:0000256" key="5">
    <source>
        <dbReference type="ARBA" id="ARBA00023239"/>
    </source>
</evidence>
<evidence type="ECO:0000256" key="2">
    <source>
        <dbReference type="ARBA" id="ARBA00022723"/>
    </source>
</evidence>
<dbReference type="InterPro" id="IPR036008">
    <property type="entry name" value="Aconitase_4Fe-4S_dom"/>
</dbReference>
<dbReference type="Gramene" id="rna4139">
    <property type="protein sequence ID" value="RHN80238.1"/>
    <property type="gene ID" value="gene4139"/>
</dbReference>
<organism evidence="7">
    <name type="scientific">Medicago truncatula</name>
    <name type="common">Barrel medic</name>
    <name type="synonym">Medicago tribuloides</name>
    <dbReference type="NCBI Taxonomy" id="3880"/>
    <lineage>
        <taxon>Eukaryota</taxon>
        <taxon>Viridiplantae</taxon>
        <taxon>Streptophyta</taxon>
        <taxon>Embryophyta</taxon>
        <taxon>Tracheophyta</taxon>
        <taxon>Spermatophyta</taxon>
        <taxon>Magnoliopsida</taxon>
        <taxon>eudicotyledons</taxon>
        <taxon>Gunneridae</taxon>
        <taxon>Pentapetalae</taxon>
        <taxon>rosids</taxon>
        <taxon>fabids</taxon>
        <taxon>Fabales</taxon>
        <taxon>Fabaceae</taxon>
        <taxon>Papilionoideae</taxon>
        <taxon>50 kb inversion clade</taxon>
        <taxon>NPAAA clade</taxon>
        <taxon>Hologalegina</taxon>
        <taxon>IRL clade</taxon>
        <taxon>Trifolieae</taxon>
        <taxon>Medicago</taxon>
    </lineage>
</organism>